<dbReference type="InterPro" id="IPR036188">
    <property type="entry name" value="FAD/NAD-bd_sf"/>
</dbReference>
<proteinExistence type="predicted"/>
<keyword evidence="3" id="KW-0560">Oxidoreductase</keyword>
<evidence type="ECO:0000256" key="3">
    <source>
        <dbReference type="ARBA" id="ARBA00023002"/>
    </source>
</evidence>
<dbReference type="PANTHER" id="PTHR43498">
    <property type="entry name" value="FERREDOXIN:COB-COM HETERODISULFIDE REDUCTASE SUBUNIT A"/>
    <property type="match status" value="1"/>
</dbReference>
<evidence type="ECO:0000256" key="4">
    <source>
        <dbReference type="ARBA" id="ARBA00023004"/>
    </source>
</evidence>
<keyword evidence="5" id="KW-0411">Iron-sulfur</keyword>
<dbReference type="EMBL" id="DXFW01000024">
    <property type="protein sequence ID" value="HIX06093.1"/>
    <property type="molecule type" value="Genomic_DNA"/>
</dbReference>
<dbReference type="GO" id="GO:0051539">
    <property type="term" value="F:4 iron, 4 sulfur cluster binding"/>
    <property type="evidence" value="ECO:0007669"/>
    <property type="project" value="UniProtKB-KW"/>
</dbReference>
<keyword evidence="2" id="KW-0479">Metal-binding</keyword>
<dbReference type="GO" id="GO:0046872">
    <property type="term" value="F:metal ion binding"/>
    <property type="evidence" value="ECO:0007669"/>
    <property type="project" value="UniProtKB-KW"/>
</dbReference>
<evidence type="ECO:0000313" key="7">
    <source>
        <dbReference type="Proteomes" id="UP000824193"/>
    </source>
</evidence>
<dbReference type="Proteomes" id="UP000824193">
    <property type="component" value="Unassembled WGS sequence"/>
</dbReference>
<dbReference type="Gene3D" id="3.50.50.60">
    <property type="entry name" value="FAD/NAD(P)-binding domain"/>
    <property type="match status" value="1"/>
</dbReference>
<comment type="caution">
    <text evidence="6">The sequence shown here is derived from an EMBL/GenBank/DDBJ whole genome shotgun (WGS) entry which is preliminary data.</text>
</comment>
<keyword evidence="4" id="KW-0408">Iron</keyword>
<keyword evidence="1" id="KW-0004">4Fe-4S</keyword>
<gene>
    <name evidence="6" type="ORF">H9865_08350</name>
</gene>
<reference evidence="6" key="2">
    <citation type="submission" date="2021-04" db="EMBL/GenBank/DDBJ databases">
        <authorList>
            <person name="Gilroy R."/>
        </authorList>
    </citation>
    <scope>NUCLEOTIDE SEQUENCE</scope>
    <source>
        <strain evidence="6">2239</strain>
    </source>
</reference>
<evidence type="ECO:0000313" key="6">
    <source>
        <dbReference type="EMBL" id="HIX06093.1"/>
    </source>
</evidence>
<reference evidence="6" key="1">
    <citation type="journal article" date="2021" name="PeerJ">
        <title>Extensive microbial diversity within the chicken gut microbiome revealed by metagenomics and culture.</title>
        <authorList>
            <person name="Gilroy R."/>
            <person name="Ravi A."/>
            <person name="Getino M."/>
            <person name="Pursley I."/>
            <person name="Horton D.L."/>
            <person name="Alikhan N.F."/>
            <person name="Baker D."/>
            <person name="Gharbi K."/>
            <person name="Hall N."/>
            <person name="Watson M."/>
            <person name="Adriaenssens E.M."/>
            <person name="Foster-Nyarko E."/>
            <person name="Jarju S."/>
            <person name="Secka A."/>
            <person name="Antonio M."/>
            <person name="Oren A."/>
            <person name="Chaudhuri R.R."/>
            <person name="La Ragione R."/>
            <person name="Hildebrand F."/>
            <person name="Pallen M.J."/>
        </authorList>
    </citation>
    <scope>NUCLEOTIDE SEQUENCE</scope>
    <source>
        <strain evidence="6">2239</strain>
    </source>
</reference>
<evidence type="ECO:0000256" key="2">
    <source>
        <dbReference type="ARBA" id="ARBA00022723"/>
    </source>
</evidence>
<dbReference type="AlphaFoldDB" id="A0A9D1V511"/>
<dbReference type="SUPFAM" id="SSF51905">
    <property type="entry name" value="FAD/NAD(P)-binding domain"/>
    <property type="match status" value="1"/>
</dbReference>
<evidence type="ECO:0000256" key="5">
    <source>
        <dbReference type="ARBA" id="ARBA00023014"/>
    </source>
</evidence>
<dbReference type="Pfam" id="PF12831">
    <property type="entry name" value="FAD_oxidored"/>
    <property type="match status" value="1"/>
</dbReference>
<dbReference type="PANTHER" id="PTHR43498:SF1">
    <property type="entry name" value="COB--COM HETERODISULFIDE REDUCTASE IRON-SULFUR SUBUNIT A"/>
    <property type="match status" value="1"/>
</dbReference>
<dbReference type="InterPro" id="IPR039650">
    <property type="entry name" value="HdrA-like"/>
</dbReference>
<organism evidence="6 7">
    <name type="scientific">Candidatus Allofournierella pullicola</name>
    <dbReference type="NCBI Taxonomy" id="2838596"/>
    <lineage>
        <taxon>Bacteria</taxon>
        <taxon>Bacillati</taxon>
        <taxon>Bacillota</taxon>
        <taxon>Clostridia</taxon>
        <taxon>Eubacteriales</taxon>
        <taxon>Oscillospiraceae</taxon>
        <taxon>Allofournierella</taxon>
    </lineage>
</organism>
<dbReference type="GO" id="GO:0016491">
    <property type="term" value="F:oxidoreductase activity"/>
    <property type="evidence" value="ECO:0007669"/>
    <property type="project" value="UniProtKB-KW"/>
</dbReference>
<protein>
    <submittedName>
        <fullName evidence="6">FAD-dependent oxidoreductase</fullName>
    </submittedName>
</protein>
<accession>A0A9D1V511</accession>
<name>A0A9D1V511_9FIRM</name>
<sequence>MKELYTDLAVVGGGPAGVCAALEAARLGLEAVLIQNRPVLGGNSSSEIRVWTRGAVGAGNLFSEEMGVLGALKMRNLYSNPDGNPLFWDDVLLDAVTSQPGLTLLLNTDVIQVEVQDRRLLWVQGSQQASERTWRVHAKMFIDATGDGSVGAKAGVPYWIGEHLFRKDAAPEPTALLGSSILYYVKKEDHPVTFVPPSYAYGLEEVEALLGRGGRIVSETQSGSDCWWFEYGGLRNTIADAQDIAFELRRIVMGIWNHIKNSGHFDAACYTLEWVGSLPGKRESRRMDTAYLLSQEDVLRHTEFDDGGFYGGWYMDFHPAEGIGSDEDNCTQIPVNVYAVPLRCLYHADFPNLLFAGRNIGTRREAFVSTRVMNTCGLSGQAAAALAWGCLRWQKSPAGLAPGEVENIRQTLLREDMFLPGLLNRDPEDLARNAAVTASSFYLPDGEAPSGWFPLEQGGFIASPCPDEPQARFLVRADTPCELRATWHCCPLPSRLCPGQPAGGQSWKLTAGENWLEARFPSQAQGQYGMLVFDPAPGVSLGLAKRRSPGILCGRADAPEYLDPLFLPGKNSFYAPENVIDGCSRVWRKPHLWCSAPEAEPWLELRWDAPRTFDTILLYLDPELSMEIPSSRTDHWEDHHKFAARRGMPPQLMRDVSVQTLGADGWHTVARCTGNWRRLLELHTDGAVTAAALRLVCEKTWGDERAHLFEVRVYRQHR</sequence>
<dbReference type="Gene3D" id="2.60.120.260">
    <property type="entry name" value="Galactose-binding domain-like"/>
    <property type="match status" value="1"/>
</dbReference>
<evidence type="ECO:0000256" key="1">
    <source>
        <dbReference type="ARBA" id="ARBA00022485"/>
    </source>
</evidence>